<accession>A0A6M2DNL2</accession>
<keyword evidence="1" id="KW-0378">Hydrolase</keyword>
<proteinExistence type="predicted"/>
<dbReference type="CDD" id="cd01820">
    <property type="entry name" value="PAF_acetylesterase_like"/>
    <property type="match status" value="1"/>
</dbReference>
<dbReference type="AlphaFoldDB" id="A0A6M2DNL2"/>
<dbReference type="InterPro" id="IPR036514">
    <property type="entry name" value="SGNH_hydro_sf"/>
</dbReference>
<dbReference type="SUPFAM" id="SSF52266">
    <property type="entry name" value="SGNH hydrolase"/>
    <property type="match status" value="1"/>
</dbReference>
<name>A0A6M2DNL2_XENCH</name>
<dbReference type="GO" id="GO:0016787">
    <property type="term" value="F:hydrolase activity"/>
    <property type="evidence" value="ECO:0007669"/>
    <property type="project" value="UniProtKB-KW"/>
</dbReference>
<protein>
    <submittedName>
        <fullName evidence="1">Putative attractin and platelet-activating factor acetylhydrolase</fullName>
    </submittedName>
</protein>
<evidence type="ECO:0000313" key="1">
    <source>
        <dbReference type="EMBL" id="NOV47873.1"/>
    </source>
</evidence>
<dbReference type="PANTHER" id="PTHR11852">
    <property type="entry name" value="PLATELET-ACTIVATING FACTOR ACETYLHYDROLASE"/>
    <property type="match status" value="1"/>
</dbReference>
<dbReference type="Gene3D" id="3.40.50.1110">
    <property type="entry name" value="SGNH hydrolase"/>
    <property type="match status" value="1"/>
</dbReference>
<dbReference type="PANTHER" id="PTHR11852:SF0">
    <property type="entry name" value="PLATELET-ACTIVATING FACTOR ACETYLHYDROLASE IB SUBUNIT BETA HOMOLOG"/>
    <property type="match status" value="1"/>
</dbReference>
<sequence>MNPCTIPTEVIDTDGDNRWISIHKRFLSETREKDPEIIFIGDCLLQALQHTEMWNKFFAPLHCLNFSIHSDLTQNVLWRIENGELDHVEPKAIVLHVGNNNIKDSAENIVAGIMKIVSVIRNKLPSTYIILPTLLPRGQHPNKLRELNNQVNDLVKNAVIDMELVQTVPIHHGFVRMDGSISHHDMHDYLLLTNSAFMKAFEPVYELLTHIINDREPERDLTPSE</sequence>
<dbReference type="EMBL" id="GIIL01004147">
    <property type="protein sequence ID" value="NOV47873.1"/>
    <property type="molecule type" value="Transcribed_RNA"/>
</dbReference>
<reference evidence="1" key="1">
    <citation type="submission" date="2020-03" db="EMBL/GenBank/DDBJ databases">
        <title>Transcriptomic Profiling of the Digestive Tract of the Rat Flea, Xenopsylla cheopis, Following Blood Feeding and Infection with Yersinia pestis.</title>
        <authorList>
            <person name="Bland D.M."/>
            <person name="Martens C.A."/>
            <person name="Virtaneva K."/>
            <person name="Kanakabandi K."/>
            <person name="Long D."/>
            <person name="Rosenke R."/>
            <person name="Saturday G.A."/>
            <person name="Hoyt F.H."/>
            <person name="Bruno D.P."/>
            <person name="Ribeiro J.M.C."/>
            <person name="Hinnebusch J."/>
        </authorList>
    </citation>
    <scope>NUCLEOTIDE SEQUENCE</scope>
</reference>
<organism evidence="1">
    <name type="scientific">Xenopsylla cheopis</name>
    <name type="common">Oriental rat flea</name>
    <name type="synonym">Pulex cheopis</name>
    <dbReference type="NCBI Taxonomy" id="163159"/>
    <lineage>
        <taxon>Eukaryota</taxon>
        <taxon>Metazoa</taxon>
        <taxon>Ecdysozoa</taxon>
        <taxon>Arthropoda</taxon>
        <taxon>Hexapoda</taxon>
        <taxon>Insecta</taxon>
        <taxon>Pterygota</taxon>
        <taxon>Neoptera</taxon>
        <taxon>Endopterygota</taxon>
        <taxon>Siphonaptera</taxon>
        <taxon>Pulicidae</taxon>
        <taxon>Xenopsyllinae</taxon>
        <taxon>Xenopsylla</taxon>
    </lineage>
</organism>